<evidence type="ECO:0000256" key="1">
    <source>
        <dbReference type="ARBA" id="ARBA00006484"/>
    </source>
</evidence>
<accession>A0A9X1NIQ1</accession>
<dbReference type="InterPro" id="IPR036291">
    <property type="entry name" value="NAD(P)-bd_dom_sf"/>
</dbReference>
<comment type="similarity">
    <text evidence="1">Belongs to the short-chain dehydrogenases/reductases (SDR) family.</text>
</comment>
<evidence type="ECO:0000313" key="3">
    <source>
        <dbReference type="EMBL" id="MCD5313956.1"/>
    </source>
</evidence>
<name>A0A9X1NIQ1_9ACTN</name>
<evidence type="ECO:0000313" key="4">
    <source>
        <dbReference type="Proteomes" id="UP001138997"/>
    </source>
</evidence>
<dbReference type="Pfam" id="PF13561">
    <property type="entry name" value="adh_short_C2"/>
    <property type="match status" value="1"/>
</dbReference>
<organism evidence="3 4">
    <name type="scientific">Kineosporia babensis</name>
    <dbReference type="NCBI Taxonomy" id="499548"/>
    <lineage>
        <taxon>Bacteria</taxon>
        <taxon>Bacillati</taxon>
        <taxon>Actinomycetota</taxon>
        <taxon>Actinomycetes</taxon>
        <taxon>Kineosporiales</taxon>
        <taxon>Kineosporiaceae</taxon>
        <taxon>Kineosporia</taxon>
    </lineage>
</organism>
<dbReference type="PANTHER" id="PTHR42760:SF133">
    <property type="entry name" value="3-OXOACYL-[ACYL-CARRIER-PROTEIN] REDUCTASE"/>
    <property type="match status" value="1"/>
</dbReference>
<comment type="caution">
    <text evidence="3">The sequence shown here is derived from an EMBL/GenBank/DDBJ whole genome shotgun (WGS) entry which is preliminary data.</text>
</comment>
<dbReference type="GO" id="GO:0016616">
    <property type="term" value="F:oxidoreductase activity, acting on the CH-OH group of donors, NAD or NADP as acceptor"/>
    <property type="evidence" value="ECO:0007669"/>
    <property type="project" value="TreeGrafter"/>
</dbReference>
<protein>
    <submittedName>
        <fullName evidence="3">SDR family oxidoreductase</fullName>
    </submittedName>
</protein>
<dbReference type="RefSeq" id="WP_231446058.1">
    <property type="nucleotide sequence ID" value="NZ_JAJOMB010000014.1"/>
</dbReference>
<dbReference type="Gene3D" id="3.40.50.720">
    <property type="entry name" value="NAD(P)-binding Rossmann-like Domain"/>
    <property type="match status" value="1"/>
</dbReference>
<dbReference type="PANTHER" id="PTHR42760">
    <property type="entry name" value="SHORT-CHAIN DEHYDROGENASES/REDUCTASES FAMILY MEMBER"/>
    <property type="match status" value="1"/>
</dbReference>
<dbReference type="PRINTS" id="PR00081">
    <property type="entry name" value="GDHRDH"/>
</dbReference>
<dbReference type="Proteomes" id="UP001138997">
    <property type="component" value="Unassembled WGS sequence"/>
</dbReference>
<dbReference type="InterPro" id="IPR020904">
    <property type="entry name" value="Sc_DH/Rdtase_CS"/>
</dbReference>
<sequence length="262" mass="26887">MSSSVPRDQLPALGSALGLTGRTVVVTGASSGIGADVALGLARTGMKVIGVGRRAEPLAQLAKTAAAEGLTLQAKSADVADEEQVEAVMEAAVAEFGGIDAVVANAGIAHVAPALEHPADAFRNVLDTNVTGAFLSARSAARRMQRGGSVVFTSSSFAKRGFTDWVAYNASKAAIGNMVETLAKEWAPQGIRVNAMAPAATVTDVNRSLFENPDFAAGVVATIPGGRLMEPEEFTLPVAFLLSPHNELLLGTTLFVDGGQSL</sequence>
<dbReference type="AlphaFoldDB" id="A0A9X1NIQ1"/>
<proteinExistence type="inferred from homology"/>
<dbReference type="InterPro" id="IPR002347">
    <property type="entry name" value="SDR_fam"/>
</dbReference>
<gene>
    <name evidence="3" type="ORF">LR394_23905</name>
</gene>
<keyword evidence="2" id="KW-0560">Oxidoreductase</keyword>
<dbReference type="SUPFAM" id="SSF51735">
    <property type="entry name" value="NAD(P)-binding Rossmann-fold domains"/>
    <property type="match status" value="1"/>
</dbReference>
<evidence type="ECO:0000256" key="2">
    <source>
        <dbReference type="ARBA" id="ARBA00023002"/>
    </source>
</evidence>
<dbReference type="FunFam" id="3.40.50.720:FF:000084">
    <property type="entry name" value="Short-chain dehydrogenase reductase"/>
    <property type="match status" value="1"/>
</dbReference>
<dbReference type="PRINTS" id="PR00080">
    <property type="entry name" value="SDRFAMILY"/>
</dbReference>
<dbReference type="EMBL" id="JAJOMB010000014">
    <property type="protein sequence ID" value="MCD5313956.1"/>
    <property type="molecule type" value="Genomic_DNA"/>
</dbReference>
<keyword evidence="4" id="KW-1185">Reference proteome</keyword>
<reference evidence="3" key="1">
    <citation type="submission" date="2021-11" db="EMBL/GenBank/DDBJ databases">
        <title>Streptomyces corallinus and Kineosporia corallina sp. nov., two new coral-derived marine actinobacteria.</title>
        <authorList>
            <person name="Buangrab K."/>
            <person name="Sutthacheep M."/>
            <person name="Yeemin T."/>
            <person name="Harunari E."/>
            <person name="Igarashi Y."/>
            <person name="Sripreechasak P."/>
            <person name="Kanchanasin P."/>
            <person name="Tanasupawat S."/>
            <person name="Phongsopitanun W."/>
        </authorList>
    </citation>
    <scope>NUCLEOTIDE SEQUENCE</scope>
    <source>
        <strain evidence="3">JCM 31032</strain>
    </source>
</reference>
<dbReference type="PROSITE" id="PS00061">
    <property type="entry name" value="ADH_SHORT"/>
    <property type="match status" value="1"/>
</dbReference>
<dbReference type="CDD" id="cd05233">
    <property type="entry name" value="SDR_c"/>
    <property type="match status" value="1"/>
</dbReference>